<dbReference type="GO" id="GO:0000156">
    <property type="term" value="F:phosphorelay response regulator activity"/>
    <property type="evidence" value="ECO:0007669"/>
    <property type="project" value="TreeGrafter"/>
</dbReference>
<dbReference type="Pfam" id="PF02518">
    <property type="entry name" value="HATPase_c"/>
    <property type="match status" value="1"/>
</dbReference>
<dbReference type="RefSeq" id="WP_018946126.1">
    <property type="nucleotide sequence ID" value="NZ_MUZR01000029.1"/>
</dbReference>
<dbReference type="PROSITE" id="PS50109">
    <property type="entry name" value="HIS_KIN"/>
    <property type="match status" value="1"/>
</dbReference>
<dbReference type="InterPro" id="IPR003594">
    <property type="entry name" value="HATPase_dom"/>
</dbReference>
<dbReference type="InterPro" id="IPR036890">
    <property type="entry name" value="HATPase_C_sf"/>
</dbReference>
<evidence type="ECO:0000256" key="4">
    <source>
        <dbReference type="ARBA" id="ARBA00022777"/>
    </source>
</evidence>
<gene>
    <name evidence="6" type="ORF">B1A74_08485</name>
</gene>
<dbReference type="PRINTS" id="PR00344">
    <property type="entry name" value="BCTRLSENSOR"/>
</dbReference>
<dbReference type="STRING" id="252474.B1A74_08485"/>
<dbReference type="EMBL" id="MUZR01000029">
    <property type="protein sequence ID" value="OOC09922.1"/>
    <property type="molecule type" value="Genomic_DNA"/>
</dbReference>
<keyword evidence="7" id="KW-1185">Reference proteome</keyword>
<dbReference type="InterPro" id="IPR005467">
    <property type="entry name" value="His_kinase_dom"/>
</dbReference>
<dbReference type="GO" id="GO:0004673">
    <property type="term" value="F:protein histidine kinase activity"/>
    <property type="evidence" value="ECO:0007669"/>
    <property type="project" value="UniProtKB-EC"/>
</dbReference>
<accession>A0A1V2ZXU1</accession>
<feature type="domain" description="Histidine kinase" evidence="5">
    <location>
        <begin position="12"/>
        <end position="231"/>
    </location>
</feature>
<keyword evidence="3" id="KW-0808">Transferase</keyword>
<name>A0A1V2ZXU1_9GAMM</name>
<dbReference type="SUPFAM" id="SSF55874">
    <property type="entry name" value="ATPase domain of HSP90 chaperone/DNA topoisomerase II/histidine kinase"/>
    <property type="match status" value="1"/>
</dbReference>
<dbReference type="InterPro" id="IPR050351">
    <property type="entry name" value="BphY/WalK/GraS-like"/>
</dbReference>
<dbReference type="GO" id="GO:0007234">
    <property type="term" value="P:osmosensory signaling via phosphorelay pathway"/>
    <property type="evidence" value="ECO:0007669"/>
    <property type="project" value="TreeGrafter"/>
</dbReference>
<keyword evidence="6" id="KW-0547">Nucleotide-binding</keyword>
<dbReference type="Proteomes" id="UP000189177">
    <property type="component" value="Unassembled WGS sequence"/>
</dbReference>
<protein>
    <recommendedName>
        <fullName evidence="2">histidine kinase</fullName>
        <ecNumber evidence="2">2.7.13.3</ecNumber>
    </recommendedName>
</protein>
<dbReference type="GO" id="GO:0030295">
    <property type="term" value="F:protein kinase activator activity"/>
    <property type="evidence" value="ECO:0007669"/>
    <property type="project" value="TreeGrafter"/>
</dbReference>
<dbReference type="GO" id="GO:0005524">
    <property type="term" value="F:ATP binding"/>
    <property type="evidence" value="ECO:0007669"/>
    <property type="project" value="UniProtKB-KW"/>
</dbReference>
<comment type="caution">
    <text evidence="6">The sequence shown here is derived from an EMBL/GenBank/DDBJ whole genome shotgun (WGS) entry which is preliminary data.</text>
</comment>
<dbReference type="Gene3D" id="3.30.565.10">
    <property type="entry name" value="Histidine kinase-like ATPase, C-terminal domain"/>
    <property type="match status" value="1"/>
</dbReference>
<evidence type="ECO:0000313" key="6">
    <source>
        <dbReference type="EMBL" id="OOC09922.1"/>
    </source>
</evidence>
<dbReference type="EC" id="2.7.13.3" evidence="2"/>
<organism evidence="6 7">
    <name type="scientific">Thioalkalivibrio halophilus</name>
    <dbReference type="NCBI Taxonomy" id="252474"/>
    <lineage>
        <taxon>Bacteria</taxon>
        <taxon>Pseudomonadati</taxon>
        <taxon>Pseudomonadota</taxon>
        <taxon>Gammaproteobacteria</taxon>
        <taxon>Chromatiales</taxon>
        <taxon>Ectothiorhodospiraceae</taxon>
        <taxon>Thioalkalivibrio</taxon>
    </lineage>
</organism>
<evidence type="ECO:0000256" key="3">
    <source>
        <dbReference type="ARBA" id="ARBA00022679"/>
    </source>
</evidence>
<dbReference type="SMART" id="SM00387">
    <property type="entry name" value="HATPase_c"/>
    <property type="match status" value="1"/>
</dbReference>
<dbReference type="InterPro" id="IPR004358">
    <property type="entry name" value="Sig_transdc_His_kin-like_C"/>
</dbReference>
<sequence length="236" mass="26262">MKSIDFGTVIAISIHDMKNSLGMAMNSLEALRDPETGECNCDEQTIARLQYEAHRVHDSLVQMLTLYRNQQGLYTPRLRPLLVIELLEDYWASSKPLMDHSGVTAEIDCDEDLEWVLDRELVTAVLENVVTNTVRYCHGRIRLSAVVRDGELWLQVEDDGPGFPEPMLGSRTTEDQAMLERGAGRTGLGLYFCAMIAELHTVQDGTPGSVRLSNDSDLGGGRFTLRLPALPPSETL</sequence>
<evidence type="ECO:0000256" key="1">
    <source>
        <dbReference type="ARBA" id="ARBA00000085"/>
    </source>
</evidence>
<proteinExistence type="predicted"/>
<dbReference type="PANTHER" id="PTHR42878:SF14">
    <property type="entry name" value="OSMOLARITY TWO-COMPONENT SYSTEM PROTEIN SSK1"/>
    <property type="match status" value="1"/>
</dbReference>
<evidence type="ECO:0000313" key="7">
    <source>
        <dbReference type="Proteomes" id="UP000189177"/>
    </source>
</evidence>
<comment type="catalytic activity">
    <reaction evidence="1">
        <text>ATP + protein L-histidine = ADP + protein N-phospho-L-histidine.</text>
        <dbReference type="EC" id="2.7.13.3"/>
    </reaction>
</comment>
<reference evidence="6 7" key="1">
    <citation type="submission" date="2017-02" db="EMBL/GenBank/DDBJ databases">
        <title>Genomic diversity within the haloalkaliphilic genus Thioalkalivibrio.</title>
        <authorList>
            <person name="Ahn A.-C."/>
            <person name="Meier-Kolthoff J."/>
            <person name="Overmars L."/>
            <person name="Richter M."/>
            <person name="Woyke T."/>
            <person name="Sorokin D.Y."/>
            <person name="Muyzer G."/>
        </authorList>
    </citation>
    <scope>NUCLEOTIDE SEQUENCE [LARGE SCALE GENOMIC DNA]</scope>
    <source>
        <strain evidence="6 7">HL17</strain>
    </source>
</reference>
<keyword evidence="4" id="KW-0418">Kinase</keyword>
<evidence type="ECO:0000256" key="2">
    <source>
        <dbReference type="ARBA" id="ARBA00012438"/>
    </source>
</evidence>
<dbReference type="AlphaFoldDB" id="A0A1V2ZXU1"/>
<dbReference type="PANTHER" id="PTHR42878">
    <property type="entry name" value="TWO-COMPONENT HISTIDINE KINASE"/>
    <property type="match status" value="1"/>
</dbReference>
<dbReference type="OrthoDB" id="9811306at2"/>
<evidence type="ECO:0000259" key="5">
    <source>
        <dbReference type="PROSITE" id="PS50109"/>
    </source>
</evidence>
<keyword evidence="6" id="KW-0067">ATP-binding</keyword>